<keyword evidence="1 2" id="KW-0482">Metalloprotease</keyword>
<keyword evidence="3" id="KW-0812">Transmembrane</keyword>
<keyword evidence="1 2" id="KW-0378">Hydrolase</keyword>
<dbReference type="PANTHER" id="PTHR10127:SF802">
    <property type="entry name" value="ZINC METALLOPROTEINASE NAS-10"/>
    <property type="match status" value="1"/>
</dbReference>
<feature type="transmembrane region" description="Helical" evidence="3">
    <location>
        <begin position="110"/>
        <end position="130"/>
    </location>
</feature>
<comment type="cofactor">
    <cofactor evidence="1 2">
        <name>Zn(2+)</name>
        <dbReference type="ChEBI" id="CHEBI:29105"/>
    </cofactor>
    <text evidence="1 2">Binds 1 zinc ion per subunit.</text>
</comment>
<dbReference type="PRINTS" id="PR00480">
    <property type="entry name" value="ASTACIN"/>
</dbReference>
<keyword evidence="1 2" id="KW-0645">Protease</keyword>
<evidence type="ECO:0000313" key="5">
    <source>
        <dbReference type="Proteomes" id="UP000887560"/>
    </source>
</evidence>
<feature type="domain" description="Peptidase M12A" evidence="4">
    <location>
        <begin position="1"/>
        <end position="108"/>
    </location>
</feature>
<comment type="caution">
    <text evidence="1">Lacks conserved residue(s) required for the propagation of feature annotation.</text>
</comment>
<feature type="binding site" evidence="1">
    <location>
        <position position="13"/>
    </location>
    <ligand>
        <name>Zn(2+)</name>
        <dbReference type="ChEBI" id="CHEBI:29105"/>
        <note>catalytic</note>
    </ligand>
</feature>
<dbReference type="Pfam" id="PF01400">
    <property type="entry name" value="Astacin"/>
    <property type="match status" value="1"/>
</dbReference>
<organism evidence="5 6">
    <name type="scientific">Meloidogyne floridensis</name>
    <dbReference type="NCBI Taxonomy" id="298350"/>
    <lineage>
        <taxon>Eukaryota</taxon>
        <taxon>Metazoa</taxon>
        <taxon>Ecdysozoa</taxon>
        <taxon>Nematoda</taxon>
        <taxon>Chromadorea</taxon>
        <taxon>Rhabditida</taxon>
        <taxon>Tylenchina</taxon>
        <taxon>Tylenchomorpha</taxon>
        <taxon>Tylenchoidea</taxon>
        <taxon>Meloidogynidae</taxon>
        <taxon>Meloidogyninae</taxon>
        <taxon>Meloidogyne</taxon>
    </lineage>
</organism>
<feature type="active site" evidence="1">
    <location>
        <position position="10"/>
    </location>
</feature>
<dbReference type="InterPro" id="IPR024079">
    <property type="entry name" value="MetalloPept_cat_dom_sf"/>
</dbReference>
<dbReference type="PROSITE" id="PS51864">
    <property type="entry name" value="ASTACIN"/>
    <property type="match status" value="1"/>
</dbReference>
<dbReference type="GO" id="GO:0006508">
    <property type="term" value="P:proteolysis"/>
    <property type="evidence" value="ECO:0007669"/>
    <property type="project" value="UniProtKB-KW"/>
</dbReference>
<dbReference type="EC" id="3.4.24.-" evidence="2"/>
<reference evidence="6" key="1">
    <citation type="submission" date="2022-11" db="UniProtKB">
        <authorList>
            <consortium name="WormBaseParasite"/>
        </authorList>
    </citation>
    <scope>IDENTIFICATION</scope>
</reference>
<dbReference type="Gene3D" id="3.40.390.10">
    <property type="entry name" value="Collagenase (Catalytic Domain)"/>
    <property type="match status" value="1"/>
</dbReference>
<dbReference type="GO" id="GO:0004222">
    <property type="term" value="F:metalloendopeptidase activity"/>
    <property type="evidence" value="ECO:0007669"/>
    <property type="project" value="UniProtKB-UniRule"/>
</dbReference>
<keyword evidence="5" id="KW-1185">Reference proteome</keyword>
<dbReference type="SUPFAM" id="SSF55486">
    <property type="entry name" value="Metalloproteases ('zincins'), catalytic domain"/>
    <property type="match status" value="1"/>
</dbReference>
<dbReference type="WBParaSite" id="scf7180000418056.g2036">
    <property type="protein sequence ID" value="scf7180000418056.g2036"/>
    <property type="gene ID" value="scf7180000418056.g2036"/>
</dbReference>
<keyword evidence="1 2" id="KW-0862">Zinc</keyword>
<evidence type="ECO:0000256" key="2">
    <source>
        <dbReference type="RuleBase" id="RU361183"/>
    </source>
</evidence>
<evidence type="ECO:0000256" key="3">
    <source>
        <dbReference type="SAM" id="Phobius"/>
    </source>
</evidence>
<evidence type="ECO:0000313" key="6">
    <source>
        <dbReference type="WBParaSite" id="scf7180000418056.g2036"/>
    </source>
</evidence>
<sequence>MIQIGTTVHEIMHALGLLHEQSRMDRNESVWIYYANYYRHNFDREETLNFKTPYDFGSVLHYKSNTSFNYDKSKYSIIALQHAYQNTMGQRDRPSFKDIKLLNRLYCKNYLLLGLFLLLTPWPLKFLIFCERRKNGENYFHIAYSFERPKQFRVKRARCYNYNIRTQQCKNPRCPKCPATSSSSSANPNWATCCY</sequence>
<dbReference type="PANTHER" id="PTHR10127">
    <property type="entry name" value="DISCOIDIN, CUB, EGF, LAMININ , AND ZINC METALLOPROTEASE DOMAIN CONTAINING"/>
    <property type="match status" value="1"/>
</dbReference>
<dbReference type="InterPro" id="IPR001506">
    <property type="entry name" value="Peptidase_M12A"/>
</dbReference>
<protein>
    <recommendedName>
        <fullName evidence="2">Metalloendopeptidase</fullName>
        <ecNumber evidence="2">3.4.24.-</ecNumber>
    </recommendedName>
</protein>
<keyword evidence="3" id="KW-1133">Transmembrane helix</keyword>
<evidence type="ECO:0000259" key="4">
    <source>
        <dbReference type="PROSITE" id="PS51864"/>
    </source>
</evidence>
<dbReference type="AlphaFoldDB" id="A0A915NJC7"/>
<accession>A0A915NJC7</accession>
<proteinExistence type="predicted"/>
<keyword evidence="3" id="KW-0472">Membrane</keyword>
<name>A0A915NJC7_9BILA</name>
<dbReference type="Proteomes" id="UP000887560">
    <property type="component" value="Unplaced"/>
</dbReference>
<feature type="binding site" evidence="1">
    <location>
        <position position="19"/>
    </location>
    <ligand>
        <name>Zn(2+)</name>
        <dbReference type="ChEBI" id="CHEBI:29105"/>
        <note>catalytic</note>
    </ligand>
</feature>
<dbReference type="GO" id="GO:0008270">
    <property type="term" value="F:zinc ion binding"/>
    <property type="evidence" value="ECO:0007669"/>
    <property type="project" value="UniProtKB-UniRule"/>
</dbReference>
<evidence type="ECO:0000256" key="1">
    <source>
        <dbReference type="PROSITE-ProRule" id="PRU01211"/>
    </source>
</evidence>
<feature type="binding site" evidence="1">
    <location>
        <position position="9"/>
    </location>
    <ligand>
        <name>Zn(2+)</name>
        <dbReference type="ChEBI" id="CHEBI:29105"/>
        <note>catalytic</note>
    </ligand>
</feature>
<keyword evidence="1 2" id="KW-0479">Metal-binding</keyword>